<organism evidence="1 2">
    <name type="scientific">Romanomermis culicivorax</name>
    <name type="common">Nematode worm</name>
    <dbReference type="NCBI Taxonomy" id="13658"/>
    <lineage>
        <taxon>Eukaryota</taxon>
        <taxon>Metazoa</taxon>
        <taxon>Ecdysozoa</taxon>
        <taxon>Nematoda</taxon>
        <taxon>Enoplea</taxon>
        <taxon>Dorylaimia</taxon>
        <taxon>Mermithida</taxon>
        <taxon>Mermithoidea</taxon>
        <taxon>Mermithidae</taxon>
        <taxon>Romanomermis</taxon>
    </lineage>
</organism>
<dbReference type="Proteomes" id="UP000887565">
    <property type="component" value="Unplaced"/>
</dbReference>
<sequence length="115" mass="12995">MITGQKRTITLDSLKITLFKHVKIIEMNFLISSSKGCVYLNSGRCIKDFKTRVFTALLRKKIVGIAAYSEVNKRQTSPHLAIIEPPTLTVGSSTGVHRHVADFAWKLLMRMSQFD</sequence>
<keyword evidence="1" id="KW-1185">Reference proteome</keyword>
<protein>
    <submittedName>
        <fullName evidence="2">Uncharacterized protein</fullName>
    </submittedName>
</protein>
<reference evidence="2" key="1">
    <citation type="submission" date="2022-11" db="UniProtKB">
        <authorList>
            <consortium name="WormBaseParasite"/>
        </authorList>
    </citation>
    <scope>IDENTIFICATION</scope>
</reference>
<accession>A0A915KC19</accession>
<evidence type="ECO:0000313" key="1">
    <source>
        <dbReference type="Proteomes" id="UP000887565"/>
    </source>
</evidence>
<dbReference type="AlphaFoldDB" id="A0A915KC19"/>
<name>A0A915KC19_ROMCU</name>
<proteinExistence type="predicted"/>
<evidence type="ECO:0000313" key="2">
    <source>
        <dbReference type="WBParaSite" id="nRc.2.0.1.t36328-RA"/>
    </source>
</evidence>
<dbReference type="WBParaSite" id="nRc.2.0.1.t36328-RA">
    <property type="protein sequence ID" value="nRc.2.0.1.t36328-RA"/>
    <property type="gene ID" value="nRc.2.0.1.g36328"/>
</dbReference>